<evidence type="ECO:0000313" key="2">
    <source>
        <dbReference type="Proteomes" id="UP000322699"/>
    </source>
</evidence>
<dbReference type="Proteomes" id="UP000322699">
    <property type="component" value="Unassembled WGS sequence"/>
</dbReference>
<dbReference type="EMBL" id="VRLW01000003">
    <property type="protein sequence ID" value="KAA1257236.1"/>
    <property type="molecule type" value="Genomic_DNA"/>
</dbReference>
<name>A0A5B1C9P3_9BACT</name>
<comment type="caution">
    <text evidence="1">The sequence shown here is derived from an EMBL/GenBank/DDBJ whole genome shotgun (WGS) entry which is preliminary data.</text>
</comment>
<protein>
    <submittedName>
        <fullName evidence="1">Uncharacterized protein</fullName>
    </submittedName>
</protein>
<evidence type="ECO:0000313" key="1">
    <source>
        <dbReference type="EMBL" id="KAA1257236.1"/>
    </source>
</evidence>
<organism evidence="1 2">
    <name type="scientific">Rubripirellula obstinata</name>
    <dbReference type="NCBI Taxonomy" id="406547"/>
    <lineage>
        <taxon>Bacteria</taxon>
        <taxon>Pseudomonadati</taxon>
        <taxon>Planctomycetota</taxon>
        <taxon>Planctomycetia</taxon>
        <taxon>Pirellulales</taxon>
        <taxon>Pirellulaceae</taxon>
        <taxon>Rubripirellula</taxon>
    </lineage>
</organism>
<dbReference type="AlphaFoldDB" id="A0A5B1C9P3"/>
<sequence length="79" mass="8602">MLAGDPPRKQQSRITIACTGVAVVDFSLCLHANRRHLGDACRYPTGSTRSTLYAAIERQLQIQAGAFFTNSGSEDLIFS</sequence>
<keyword evidence="2" id="KW-1185">Reference proteome</keyword>
<gene>
    <name evidence="1" type="ORF">LF1_53850</name>
</gene>
<accession>A0A5B1C9P3</accession>
<reference evidence="1 2" key="1">
    <citation type="submission" date="2019-08" db="EMBL/GenBank/DDBJ databases">
        <title>Deep-cultivation of Planctomycetes and their phenomic and genomic characterization uncovers novel biology.</title>
        <authorList>
            <person name="Wiegand S."/>
            <person name="Jogler M."/>
            <person name="Boedeker C."/>
            <person name="Pinto D."/>
            <person name="Vollmers J."/>
            <person name="Rivas-Marin E."/>
            <person name="Kohn T."/>
            <person name="Peeters S.H."/>
            <person name="Heuer A."/>
            <person name="Rast P."/>
            <person name="Oberbeckmann S."/>
            <person name="Bunk B."/>
            <person name="Jeske O."/>
            <person name="Meyerdierks A."/>
            <person name="Storesund J.E."/>
            <person name="Kallscheuer N."/>
            <person name="Luecker S."/>
            <person name="Lage O.M."/>
            <person name="Pohl T."/>
            <person name="Merkel B.J."/>
            <person name="Hornburger P."/>
            <person name="Mueller R.-W."/>
            <person name="Bruemmer F."/>
            <person name="Labrenz M."/>
            <person name="Spormann A.M."/>
            <person name="Op Den Camp H."/>
            <person name="Overmann J."/>
            <person name="Amann R."/>
            <person name="Jetten M.S.M."/>
            <person name="Mascher T."/>
            <person name="Medema M.H."/>
            <person name="Devos D.P."/>
            <person name="Kaster A.-K."/>
            <person name="Ovreas L."/>
            <person name="Rohde M."/>
            <person name="Galperin M.Y."/>
            <person name="Jogler C."/>
        </authorList>
    </citation>
    <scope>NUCLEOTIDE SEQUENCE [LARGE SCALE GENOMIC DNA]</scope>
    <source>
        <strain evidence="1 2">LF1</strain>
    </source>
</reference>
<proteinExistence type="predicted"/>